<dbReference type="PANTHER" id="PTHR33395">
    <property type="entry name" value="TRANSCRIPTASE, PUTATIVE-RELATED-RELATED"/>
    <property type="match status" value="1"/>
</dbReference>
<comment type="caution">
    <text evidence="1">The sequence shown here is derived from an EMBL/GenBank/DDBJ whole genome shotgun (WGS) entry which is preliminary data.</text>
</comment>
<evidence type="ECO:0000313" key="1">
    <source>
        <dbReference type="EMBL" id="PPQ72841.1"/>
    </source>
</evidence>
<accession>A0A409W2V0</accession>
<organism evidence="1 2">
    <name type="scientific">Psilocybe cyanescens</name>
    <dbReference type="NCBI Taxonomy" id="93625"/>
    <lineage>
        <taxon>Eukaryota</taxon>
        <taxon>Fungi</taxon>
        <taxon>Dikarya</taxon>
        <taxon>Basidiomycota</taxon>
        <taxon>Agaricomycotina</taxon>
        <taxon>Agaricomycetes</taxon>
        <taxon>Agaricomycetidae</taxon>
        <taxon>Agaricales</taxon>
        <taxon>Agaricineae</taxon>
        <taxon>Strophariaceae</taxon>
        <taxon>Psilocybe</taxon>
    </lineage>
</organism>
<name>A0A409W2V0_PSICY</name>
<protein>
    <recommendedName>
        <fullName evidence="3">Reverse transcriptase domain-containing protein</fullName>
    </recommendedName>
</protein>
<sequence>MSRVKLQHWIDFLEEATTKDIWTANKYISTPATDGGKSKIPALKQKTANGQTTELTTNEEKAEALATSFFPPKPTKTTVPVEYNYLEPLPPPTEITINCIQEHIEKLSPYKASGPDRIPNIILQRAVSNIKNHLLHIYQAIFNLQTYADSWREFTTVVLQKPGKLNYEITKAY</sequence>
<reference evidence="1 2" key="1">
    <citation type="journal article" date="2018" name="Evol. Lett.">
        <title>Horizontal gene cluster transfer increased hallucinogenic mushroom diversity.</title>
        <authorList>
            <person name="Reynolds H.T."/>
            <person name="Vijayakumar V."/>
            <person name="Gluck-Thaler E."/>
            <person name="Korotkin H.B."/>
            <person name="Matheny P.B."/>
            <person name="Slot J.C."/>
        </authorList>
    </citation>
    <scope>NUCLEOTIDE SEQUENCE [LARGE SCALE GENOMIC DNA]</scope>
    <source>
        <strain evidence="1 2">2631</strain>
    </source>
</reference>
<feature type="non-terminal residue" evidence="1">
    <location>
        <position position="173"/>
    </location>
</feature>
<dbReference type="PANTHER" id="PTHR33395:SF22">
    <property type="entry name" value="REVERSE TRANSCRIPTASE DOMAIN-CONTAINING PROTEIN"/>
    <property type="match status" value="1"/>
</dbReference>
<evidence type="ECO:0008006" key="3">
    <source>
        <dbReference type="Google" id="ProtNLM"/>
    </source>
</evidence>
<dbReference type="AlphaFoldDB" id="A0A409W2V0"/>
<dbReference type="Proteomes" id="UP000283269">
    <property type="component" value="Unassembled WGS sequence"/>
</dbReference>
<dbReference type="OrthoDB" id="412006at2759"/>
<keyword evidence="2" id="KW-1185">Reference proteome</keyword>
<dbReference type="STRING" id="93625.A0A409W2V0"/>
<dbReference type="EMBL" id="NHYD01003795">
    <property type="protein sequence ID" value="PPQ72841.1"/>
    <property type="molecule type" value="Genomic_DNA"/>
</dbReference>
<gene>
    <name evidence="1" type="ORF">CVT25_000254</name>
</gene>
<evidence type="ECO:0000313" key="2">
    <source>
        <dbReference type="Proteomes" id="UP000283269"/>
    </source>
</evidence>
<dbReference type="InParanoid" id="A0A409W2V0"/>
<proteinExistence type="predicted"/>